<evidence type="ECO:0000313" key="2">
    <source>
        <dbReference type="Proteomes" id="UP000283442"/>
    </source>
</evidence>
<comment type="caution">
    <text evidence="1">The sequence shown here is derived from an EMBL/GenBank/DDBJ whole genome shotgun (WGS) entry which is preliminary data.</text>
</comment>
<accession>A0A414NWE0</accession>
<reference evidence="1 2" key="1">
    <citation type="submission" date="2018-08" db="EMBL/GenBank/DDBJ databases">
        <title>A genome reference for cultivated species of the human gut microbiota.</title>
        <authorList>
            <person name="Zou Y."/>
            <person name="Xue W."/>
            <person name="Luo G."/>
        </authorList>
    </citation>
    <scope>NUCLEOTIDE SEQUENCE [LARGE SCALE GENOMIC DNA]</scope>
    <source>
        <strain evidence="1 2">AM25-21AC</strain>
    </source>
</reference>
<gene>
    <name evidence="1" type="ORF">DW674_06715</name>
</gene>
<dbReference type="Proteomes" id="UP000283442">
    <property type="component" value="Unassembled WGS sequence"/>
</dbReference>
<proteinExistence type="predicted"/>
<name>A0A414NWE0_9FIRM</name>
<evidence type="ECO:0000313" key="1">
    <source>
        <dbReference type="EMBL" id="RHF51453.1"/>
    </source>
</evidence>
<dbReference type="RefSeq" id="WP_118176083.1">
    <property type="nucleotide sequence ID" value="NZ_JAQEAO010000001.1"/>
</dbReference>
<protein>
    <submittedName>
        <fullName evidence="1">Uncharacterized protein</fullName>
    </submittedName>
</protein>
<organism evidence="1 2">
    <name type="scientific">Mitsuokella multacida</name>
    <dbReference type="NCBI Taxonomy" id="52226"/>
    <lineage>
        <taxon>Bacteria</taxon>
        <taxon>Bacillati</taxon>
        <taxon>Bacillota</taxon>
        <taxon>Negativicutes</taxon>
        <taxon>Selenomonadales</taxon>
        <taxon>Selenomonadaceae</taxon>
        <taxon>Mitsuokella</taxon>
    </lineage>
</organism>
<sequence length="132" mass="15074">MIEKEEIAKACEKCRNAMMAIHIAGPHEEWVEMTLPILYQDGTVAAAFICQYDADHVSVGDYGDIARRQRLTKEEIELLCERFKLEHTFIYEGTDSPCDCDIYKVVELRKMQKAAFDIAVAIAESCHMKKKA</sequence>
<dbReference type="EMBL" id="QRHE01000006">
    <property type="protein sequence ID" value="RHF51453.1"/>
    <property type="molecule type" value="Genomic_DNA"/>
</dbReference>
<dbReference type="AlphaFoldDB" id="A0A414NWE0"/>